<accession>A0A9D2RBL8</accession>
<comment type="caution">
    <text evidence="8">The sequence shown here is derived from an EMBL/GenBank/DDBJ whole genome shotgun (WGS) entry which is preliminary data.</text>
</comment>
<dbReference type="Gene3D" id="3.20.20.70">
    <property type="entry name" value="Aldolase class I"/>
    <property type="match status" value="1"/>
</dbReference>
<keyword evidence="3" id="KW-0949">S-adenosyl-L-methionine</keyword>
<evidence type="ECO:0000256" key="1">
    <source>
        <dbReference type="ARBA" id="ARBA00001966"/>
    </source>
</evidence>
<gene>
    <name evidence="8" type="ORF">H9913_13110</name>
</gene>
<sequence length="368" mass="42134">MEAIEYSGSFEQYLCEKATLAHIPINAILELTPLCNMNCKMCFVRLGITEMKQKGELCSTEEWIALGEEMQKAGTMFVLFTGGEPLLHPGFKDIYIALKKMGIVLTINTNGTLIDEKWGDFFAQYPPRRINITLYGKDEHTYKTLCSYPEGFQKTLHAIKLLQERKIDVKINGSITPDNVNDVDQLVDIVEKLGAVWKFDTYMYPASRERCATFQQDARMTAKKAAQVRVELMKKRMTEEEFINFANEFSQKVKKSRGEYISMPVSCRAGRSSFIINWQGEMRPCVMMTEPSVPVFKYGFRTSWEKIVEKVANIKMSPECSACCYRDVCQTCAACAFLESGFYDGIPEYMCEYTEETLKQLKGEIRNT</sequence>
<name>A0A9D2RBL8_9FIRM</name>
<evidence type="ECO:0000313" key="8">
    <source>
        <dbReference type="EMBL" id="HJD40949.1"/>
    </source>
</evidence>
<evidence type="ECO:0000256" key="6">
    <source>
        <dbReference type="ARBA" id="ARBA00023014"/>
    </source>
</evidence>
<evidence type="ECO:0000256" key="3">
    <source>
        <dbReference type="ARBA" id="ARBA00022691"/>
    </source>
</evidence>
<keyword evidence="5" id="KW-0408">Iron</keyword>
<dbReference type="Pfam" id="PF04055">
    <property type="entry name" value="Radical_SAM"/>
    <property type="match status" value="1"/>
</dbReference>
<organism evidence="8 9">
    <name type="scientific">Candidatus Blautia stercoripullorum</name>
    <dbReference type="NCBI Taxonomy" id="2838502"/>
    <lineage>
        <taxon>Bacteria</taxon>
        <taxon>Bacillati</taxon>
        <taxon>Bacillota</taxon>
        <taxon>Clostridia</taxon>
        <taxon>Lachnospirales</taxon>
        <taxon>Lachnospiraceae</taxon>
        <taxon>Blautia</taxon>
    </lineage>
</organism>
<dbReference type="InterPro" id="IPR017200">
    <property type="entry name" value="PqqE-like"/>
</dbReference>
<dbReference type="InterPro" id="IPR013785">
    <property type="entry name" value="Aldolase_TIM"/>
</dbReference>
<comment type="cofactor">
    <cofactor evidence="1">
        <name>[4Fe-4S] cluster</name>
        <dbReference type="ChEBI" id="CHEBI:49883"/>
    </cofactor>
</comment>
<dbReference type="PANTHER" id="PTHR11228">
    <property type="entry name" value="RADICAL SAM DOMAIN PROTEIN"/>
    <property type="match status" value="1"/>
</dbReference>
<proteinExistence type="predicted"/>
<keyword evidence="2" id="KW-0004">4Fe-4S</keyword>
<evidence type="ECO:0000256" key="4">
    <source>
        <dbReference type="ARBA" id="ARBA00022723"/>
    </source>
</evidence>
<reference evidence="8" key="1">
    <citation type="journal article" date="2021" name="PeerJ">
        <title>Extensive microbial diversity within the chicken gut microbiome revealed by metagenomics and culture.</title>
        <authorList>
            <person name="Gilroy R."/>
            <person name="Ravi A."/>
            <person name="Getino M."/>
            <person name="Pursley I."/>
            <person name="Horton D.L."/>
            <person name="Alikhan N.F."/>
            <person name="Baker D."/>
            <person name="Gharbi K."/>
            <person name="Hall N."/>
            <person name="Watson M."/>
            <person name="Adriaenssens E.M."/>
            <person name="Foster-Nyarko E."/>
            <person name="Jarju S."/>
            <person name="Secka A."/>
            <person name="Antonio M."/>
            <person name="Oren A."/>
            <person name="Chaudhuri R.R."/>
            <person name="La Ragione R."/>
            <person name="Hildebrand F."/>
            <person name="Pallen M.J."/>
        </authorList>
    </citation>
    <scope>NUCLEOTIDE SEQUENCE</scope>
    <source>
        <strain evidence="8">ChiW19-6364</strain>
    </source>
</reference>
<dbReference type="PIRSF" id="PIRSF037420">
    <property type="entry name" value="PQQ_syn_pqqE"/>
    <property type="match status" value="1"/>
</dbReference>
<dbReference type="PROSITE" id="PS51918">
    <property type="entry name" value="RADICAL_SAM"/>
    <property type="match status" value="1"/>
</dbReference>
<dbReference type="SFLD" id="SFLDS00029">
    <property type="entry name" value="Radical_SAM"/>
    <property type="match status" value="1"/>
</dbReference>
<dbReference type="CDD" id="cd01335">
    <property type="entry name" value="Radical_SAM"/>
    <property type="match status" value="1"/>
</dbReference>
<reference evidence="8" key="2">
    <citation type="submission" date="2021-04" db="EMBL/GenBank/DDBJ databases">
        <authorList>
            <person name="Gilroy R."/>
        </authorList>
    </citation>
    <scope>NUCLEOTIDE SEQUENCE</scope>
    <source>
        <strain evidence="8">ChiW19-6364</strain>
    </source>
</reference>
<dbReference type="InterPro" id="IPR007197">
    <property type="entry name" value="rSAM"/>
</dbReference>
<dbReference type="EMBL" id="DWUX01000226">
    <property type="protein sequence ID" value="HJD40949.1"/>
    <property type="molecule type" value="Genomic_DNA"/>
</dbReference>
<dbReference type="InterPro" id="IPR050377">
    <property type="entry name" value="Radical_SAM_PqqE_MftC-like"/>
</dbReference>
<dbReference type="SFLD" id="SFLDG01386">
    <property type="entry name" value="main_SPASM_domain-containing"/>
    <property type="match status" value="1"/>
</dbReference>
<dbReference type="PANTHER" id="PTHR11228:SF35">
    <property type="entry name" value="MOLYBDENUM COFACTOR BIOSYNTHESIS PROTEIN A-RELATED"/>
    <property type="match status" value="1"/>
</dbReference>
<protein>
    <submittedName>
        <fullName evidence="8">Radical SAM protein</fullName>
    </submittedName>
</protein>
<dbReference type="Proteomes" id="UP000823850">
    <property type="component" value="Unassembled WGS sequence"/>
</dbReference>
<dbReference type="SUPFAM" id="SSF102114">
    <property type="entry name" value="Radical SAM enzymes"/>
    <property type="match status" value="1"/>
</dbReference>
<dbReference type="GO" id="GO:0051539">
    <property type="term" value="F:4 iron, 4 sulfur cluster binding"/>
    <property type="evidence" value="ECO:0007669"/>
    <property type="project" value="UniProtKB-KW"/>
</dbReference>
<evidence type="ECO:0000259" key="7">
    <source>
        <dbReference type="PROSITE" id="PS51918"/>
    </source>
</evidence>
<keyword evidence="4" id="KW-0479">Metal-binding</keyword>
<evidence type="ECO:0000256" key="5">
    <source>
        <dbReference type="ARBA" id="ARBA00023004"/>
    </source>
</evidence>
<evidence type="ECO:0000313" key="9">
    <source>
        <dbReference type="Proteomes" id="UP000823850"/>
    </source>
</evidence>
<dbReference type="InterPro" id="IPR058240">
    <property type="entry name" value="rSAM_sf"/>
</dbReference>
<dbReference type="GO" id="GO:0046872">
    <property type="term" value="F:metal ion binding"/>
    <property type="evidence" value="ECO:0007669"/>
    <property type="project" value="UniProtKB-KW"/>
</dbReference>
<keyword evidence="6" id="KW-0411">Iron-sulfur</keyword>
<evidence type="ECO:0000256" key="2">
    <source>
        <dbReference type="ARBA" id="ARBA00022485"/>
    </source>
</evidence>
<dbReference type="GO" id="GO:0003824">
    <property type="term" value="F:catalytic activity"/>
    <property type="evidence" value="ECO:0007669"/>
    <property type="project" value="InterPro"/>
</dbReference>
<dbReference type="SFLD" id="SFLDG01067">
    <property type="entry name" value="SPASM/twitch_domain_containing"/>
    <property type="match status" value="1"/>
</dbReference>
<dbReference type="AlphaFoldDB" id="A0A9D2RBL8"/>
<feature type="domain" description="Radical SAM core" evidence="7">
    <location>
        <begin position="21"/>
        <end position="246"/>
    </location>
</feature>